<dbReference type="RefSeq" id="WP_120314972.1">
    <property type="nucleotide sequence ID" value="NZ_BONH01000007.1"/>
</dbReference>
<gene>
    <name evidence="3" type="ORF">Cci01nite_22100</name>
</gene>
<comment type="caution">
    <text evidence="3">The sequence shown here is derived from an EMBL/GenBank/DDBJ whole genome shotgun (WGS) entry which is preliminary data.</text>
</comment>
<feature type="transmembrane region" description="Helical" evidence="2">
    <location>
        <begin position="43"/>
        <end position="63"/>
    </location>
</feature>
<organism evidence="3 4">
    <name type="scientific">Catellatospora citrea</name>
    <dbReference type="NCBI Taxonomy" id="53366"/>
    <lineage>
        <taxon>Bacteria</taxon>
        <taxon>Bacillati</taxon>
        <taxon>Actinomycetota</taxon>
        <taxon>Actinomycetes</taxon>
        <taxon>Micromonosporales</taxon>
        <taxon>Micromonosporaceae</taxon>
        <taxon>Catellatospora</taxon>
    </lineage>
</organism>
<protein>
    <submittedName>
        <fullName evidence="3">Uncharacterized protein</fullName>
    </submittedName>
</protein>
<evidence type="ECO:0000256" key="1">
    <source>
        <dbReference type="SAM" id="MobiDB-lite"/>
    </source>
</evidence>
<dbReference type="EMBL" id="BONH01000007">
    <property type="protein sequence ID" value="GIF97116.1"/>
    <property type="molecule type" value="Genomic_DNA"/>
</dbReference>
<feature type="transmembrane region" description="Helical" evidence="2">
    <location>
        <begin position="119"/>
        <end position="141"/>
    </location>
</feature>
<keyword evidence="2" id="KW-0812">Transmembrane</keyword>
<feature type="region of interest" description="Disordered" evidence="1">
    <location>
        <begin position="307"/>
        <end position="332"/>
    </location>
</feature>
<sequence length="332" mass="35483">MRPAAAWKIGIGSVLMALSGLQVVAPAWLFAPPQERLFGLPPGPVVVLGLSSALFAFGAIVAGEGICQAFGSTSLWDVVVRDPLMLLRLLAAGVVAGLVLEIAAQWLGRLWYYPWWTTWFYALVLVPGFALYWLFIVESYLAAKAVLDAVARRRTVRGSVRLWPVGAAALAVFALLSIRWYGQRGFTFDVTGPTPAAPPFGYAVLAFTGVALLSNALVTAAARLYWVPFAAIALAAAVVSVAFEVPNAVHWHWAYDHFPGPVLPGGLPLTMFLAWPMQYVVFLAVPSAMLPGLAALFWQPAPAGLRSGGEVGDVESERPQQAGVGRDVDDLG</sequence>
<feature type="transmembrane region" description="Helical" evidence="2">
    <location>
        <begin position="12"/>
        <end position="31"/>
    </location>
</feature>
<feature type="transmembrane region" description="Helical" evidence="2">
    <location>
        <begin position="277"/>
        <end position="298"/>
    </location>
</feature>
<dbReference type="Proteomes" id="UP000659904">
    <property type="component" value="Unassembled WGS sequence"/>
</dbReference>
<feature type="transmembrane region" description="Helical" evidence="2">
    <location>
        <begin position="84"/>
        <end position="107"/>
    </location>
</feature>
<keyword evidence="4" id="KW-1185">Reference proteome</keyword>
<keyword evidence="2" id="KW-0472">Membrane</keyword>
<reference evidence="3 4" key="1">
    <citation type="submission" date="2021-01" db="EMBL/GenBank/DDBJ databases">
        <title>Whole genome shotgun sequence of Catellatospora citrea NBRC 14495.</title>
        <authorList>
            <person name="Komaki H."/>
            <person name="Tamura T."/>
        </authorList>
    </citation>
    <scope>NUCLEOTIDE SEQUENCE [LARGE SCALE GENOMIC DNA]</scope>
    <source>
        <strain evidence="3 4">NBRC 14495</strain>
    </source>
</reference>
<feature type="transmembrane region" description="Helical" evidence="2">
    <location>
        <begin position="162"/>
        <end position="180"/>
    </location>
</feature>
<keyword evidence="2" id="KW-1133">Transmembrane helix</keyword>
<evidence type="ECO:0000313" key="4">
    <source>
        <dbReference type="Proteomes" id="UP000659904"/>
    </source>
</evidence>
<feature type="transmembrane region" description="Helical" evidence="2">
    <location>
        <begin position="200"/>
        <end position="218"/>
    </location>
</feature>
<feature type="transmembrane region" description="Helical" evidence="2">
    <location>
        <begin position="225"/>
        <end position="243"/>
    </location>
</feature>
<evidence type="ECO:0000256" key="2">
    <source>
        <dbReference type="SAM" id="Phobius"/>
    </source>
</evidence>
<accession>A0A8J3K5K9</accession>
<evidence type="ECO:0000313" key="3">
    <source>
        <dbReference type="EMBL" id="GIF97116.1"/>
    </source>
</evidence>
<dbReference type="AlphaFoldDB" id="A0A8J3K5K9"/>
<name>A0A8J3K5K9_9ACTN</name>
<proteinExistence type="predicted"/>